<evidence type="ECO:0000256" key="4">
    <source>
        <dbReference type="ARBA" id="ARBA00008654"/>
    </source>
</evidence>
<dbReference type="Proteomes" id="UP001367676">
    <property type="component" value="Unassembled WGS sequence"/>
</dbReference>
<dbReference type="EMBL" id="JBBCAQ010000010">
    <property type="protein sequence ID" value="KAK7601420.1"/>
    <property type="molecule type" value="Genomic_DNA"/>
</dbReference>
<dbReference type="InterPro" id="IPR042098">
    <property type="entry name" value="TauD-like_sf"/>
</dbReference>
<evidence type="ECO:0000256" key="5">
    <source>
        <dbReference type="ARBA" id="ARBA00022723"/>
    </source>
</evidence>
<reference evidence="11 12" key="1">
    <citation type="submission" date="2024-03" db="EMBL/GenBank/DDBJ databases">
        <title>Adaptation during the transition from Ophiocordyceps entomopathogen to insect associate is accompanied by gene loss and intensified selection.</title>
        <authorList>
            <person name="Ward C.M."/>
            <person name="Onetto C.A."/>
            <person name="Borneman A.R."/>
        </authorList>
    </citation>
    <scope>NUCLEOTIDE SEQUENCE [LARGE SCALE GENOMIC DNA]</scope>
    <source>
        <strain evidence="11">AWRI1</strain>
        <tissue evidence="11">Single Adult Female</tissue>
    </source>
</reference>
<evidence type="ECO:0000313" key="12">
    <source>
        <dbReference type="Proteomes" id="UP001367676"/>
    </source>
</evidence>
<evidence type="ECO:0000256" key="2">
    <source>
        <dbReference type="ARBA" id="ARBA00001961"/>
    </source>
</evidence>
<keyword evidence="5" id="KW-0479">Metal-binding</keyword>
<organism evidence="11 12">
    <name type="scientific">Parthenolecanium corni</name>
    <dbReference type="NCBI Taxonomy" id="536013"/>
    <lineage>
        <taxon>Eukaryota</taxon>
        <taxon>Metazoa</taxon>
        <taxon>Ecdysozoa</taxon>
        <taxon>Arthropoda</taxon>
        <taxon>Hexapoda</taxon>
        <taxon>Insecta</taxon>
        <taxon>Pterygota</taxon>
        <taxon>Neoptera</taxon>
        <taxon>Paraneoptera</taxon>
        <taxon>Hemiptera</taxon>
        <taxon>Sternorrhyncha</taxon>
        <taxon>Coccoidea</taxon>
        <taxon>Coccidae</taxon>
        <taxon>Parthenolecanium</taxon>
    </lineage>
</organism>
<evidence type="ECO:0000256" key="7">
    <source>
        <dbReference type="ARBA" id="ARBA00022964"/>
    </source>
</evidence>
<comment type="cofactor">
    <cofactor evidence="2">
        <name>L-ascorbate</name>
        <dbReference type="ChEBI" id="CHEBI:38290"/>
    </cofactor>
</comment>
<keyword evidence="7" id="KW-0223">Dioxygenase</keyword>
<dbReference type="AlphaFoldDB" id="A0AAN9TRG9"/>
<dbReference type="PANTHER" id="PTHR10696:SF33">
    <property type="entry name" value="GAMMA-BUTYROBETAINE DIOXYGENASE"/>
    <property type="match status" value="1"/>
</dbReference>
<evidence type="ECO:0000256" key="8">
    <source>
        <dbReference type="ARBA" id="ARBA00023002"/>
    </source>
</evidence>
<sequence length="417" mass="48402">MTSRLLKLLKFSNFAPSVSRYWTASVSNSNNAVVLQQDQSGEQLAFPAVWLRDNCLCPSCFNEAVKVRLNGKFEKSQVSTLPKSMSCSKNESNELLLEIRWPDNHESKFPLQWLRTHSFDEKRQKSWLRNNYFFGRQTWDAETFDKCIHYFRFDEILESDEMLLKWLVALNRYGLAIIKDAGTDKSRVEQLANRVGFLKYTTYGKNFIVAAKQDATHVAYTPTSLQLHTDLTYYEYQPSCNFLHFIQQPPETTGGVNQLTDGFEVSQQLKQHDARMYDVLTKTPVEWTRSWKENNKELYHLFRGPVICENVTGEVQRVNLGPTRGSQFCVSIEQANDWYKAMDYFVNLMYHPKNMVELKMEEGNMLTFVNVRIAHGRSAFTAGARTLIGGYMDWDVVNSRTRGLLKEFNIKDVNELD</sequence>
<dbReference type="GO" id="GO:0005739">
    <property type="term" value="C:mitochondrion"/>
    <property type="evidence" value="ECO:0007669"/>
    <property type="project" value="TreeGrafter"/>
</dbReference>
<keyword evidence="6" id="KW-0124">Carnitine biosynthesis</keyword>
<protein>
    <recommendedName>
        <fullName evidence="10">TauD/TfdA-like domain-containing protein</fullName>
    </recommendedName>
</protein>
<dbReference type="GO" id="GO:0046872">
    <property type="term" value="F:metal ion binding"/>
    <property type="evidence" value="ECO:0007669"/>
    <property type="project" value="UniProtKB-KW"/>
</dbReference>
<comment type="cofactor">
    <cofactor evidence="1">
        <name>Fe(2+)</name>
        <dbReference type="ChEBI" id="CHEBI:29033"/>
    </cofactor>
</comment>
<proteinExistence type="inferred from homology"/>
<dbReference type="FunFam" id="3.30.2020.30:FF:000002">
    <property type="entry name" value="Putative gamma-butyrobetaine dioxygenase"/>
    <property type="match status" value="1"/>
</dbReference>
<evidence type="ECO:0000256" key="3">
    <source>
        <dbReference type="ARBA" id="ARBA00005022"/>
    </source>
</evidence>
<comment type="similarity">
    <text evidence="4">Belongs to the gamma-BBH/TMLD family.</text>
</comment>
<dbReference type="InterPro" id="IPR038492">
    <property type="entry name" value="GBBH-like_N_sf"/>
</dbReference>
<keyword evidence="12" id="KW-1185">Reference proteome</keyword>
<dbReference type="Gene3D" id="3.30.2020.30">
    <property type="match status" value="1"/>
</dbReference>
<dbReference type="GO" id="GO:0051213">
    <property type="term" value="F:dioxygenase activity"/>
    <property type="evidence" value="ECO:0007669"/>
    <property type="project" value="UniProtKB-KW"/>
</dbReference>
<dbReference type="SUPFAM" id="SSF51197">
    <property type="entry name" value="Clavaminate synthase-like"/>
    <property type="match status" value="1"/>
</dbReference>
<dbReference type="CDD" id="cd00250">
    <property type="entry name" value="CAS_like"/>
    <property type="match status" value="1"/>
</dbReference>
<dbReference type="InterPro" id="IPR050411">
    <property type="entry name" value="AlphaKG_dependent_hydroxylases"/>
</dbReference>
<dbReference type="InterPro" id="IPR003819">
    <property type="entry name" value="TauD/TfdA-like"/>
</dbReference>
<dbReference type="GO" id="GO:0045329">
    <property type="term" value="P:carnitine biosynthetic process"/>
    <property type="evidence" value="ECO:0007669"/>
    <property type="project" value="UniProtKB-KW"/>
</dbReference>
<feature type="domain" description="TauD/TfdA-like" evidence="10">
    <location>
        <begin position="151"/>
        <end position="390"/>
    </location>
</feature>
<dbReference type="Pfam" id="PF02668">
    <property type="entry name" value="TauD"/>
    <property type="match status" value="1"/>
</dbReference>
<evidence type="ECO:0000256" key="1">
    <source>
        <dbReference type="ARBA" id="ARBA00001954"/>
    </source>
</evidence>
<dbReference type="FunFam" id="3.60.130.10:FF:000001">
    <property type="entry name" value="Trimethyllysine dioxygenase, mitochondrial"/>
    <property type="match status" value="1"/>
</dbReference>
<gene>
    <name evidence="11" type="ORF">V9T40_008861</name>
</gene>
<name>A0AAN9TRG9_9HEMI</name>
<keyword evidence="8" id="KW-0560">Oxidoreductase</keyword>
<evidence type="ECO:0000259" key="10">
    <source>
        <dbReference type="Pfam" id="PF02668"/>
    </source>
</evidence>
<keyword evidence="9" id="KW-0408">Iron</keyword>
<evidence type="ECO:0000313" key="11">
    <source>
        <dbReference type="EMBL" id="KAK7601420.1"/>
    </source>
</evidence>
<evidence type="ECO:0000256" key="6">
    <source>
        <dbReference type="ARBA" id="ARBA00022873"/>
    </source>
</evidence>
<accession>A0AAN9TRG9</accession>
<evidence type="ECO:0000256" key="9">
    <source>
        <dbReference type="ARBA" id="ARBA00023004"/>
    </source>
</evidence>
<dbReference type="PANTHER" id="PTHR10696">
    <property type="entry name" value="GAMMA-BUTYROBETAINE HYDROXYLASE-RELATED"/>
    <property type="match status" value="1"/>
</dbReference>
<dbReference type="Gene3D" id="3.60.130.10">
    <property type="entry name" value="Clavaminate synthase-like"/>
    <property type="match status" value="1"/>
</dbReference>
<comment type="pathway">
    <text evidence="3">Amine and polyamine biosynthesis; carnitine biosynthesis.</text>
</comment>
<comment type="caution">
    <text evidence="11">The sequence shown here is derived from an EMBL/GenBank/DDBJ whole genome shotgun (WGS) entry which is preliminary data.</text>
</comment>